<dbReference type="InterPro" id="IPR023346">
    <property type="entry name" value="Lysozyme-like_dom_sf"/>
</dbReference>
<dbReference type="RefSeq" id="WP_136574470.1">
    <property type="nucleotide sequence ID" value="NZ_STFG01000021.1"/>
</dbReference>
<dbReference type="Proteomes" id="UP000308917">
    <property type="component" value="Unassembled WGS sequence"/>
</dbReference>
<evidence type="ECO:0000313" key="3">
    <source>
        <dbReference type="Proteomes" id="UP000308917"/>
    </source>
</evidence>
<feature type="chain" id="PRO_5020404784" evidence="1">
    <location>
        <begin position="22"/>
        <end position="225"/>
    </location>
</feature>
<evidence type="ECO:0000313" key="2">
    <source>
        <dbReference type="EMBL" id="THT98398.1"/>
    </source>
</evidence>
<keyword evidence="3" id="KW-1185">Reference proteome</keyword>
<keyword evidence="1" id="KW-0732">Signal</keyword>
<sequence length="225" mass="24743">MLRRHFLLTSLSLPVCSAGVAADLGTSADSKMILPQGSFKRIEPQGAGRAATSRTTSAIAPPWGYVTVAAEYAIPAWAMYGVALQESQMKFGERVLPFPWTLCVRGRAERYSSYRDTLAALTRHVKAGITNVDCGSMQVNWHWHKDKFDQDKAAALNYWTNLRVGASILASLNAQHRNWHTAFKLYHTGSETAANRSRGNRYAGAVIARLQRLGVDTHAVLGVRA</sequence>
<dbReference type="AlphaFoldDB" id="A0A4S8EVA2"/>
<organism evidence="2 3">
    <name type="scientific">Lampropedia puyangensis</name>
    <dbReference type="NCBI Taxonomy" id="1330072"/>
    <lineage>
        <taxon>Bacteria</taxon>
        <taxon>Pseudomonadati</taxon>
        <taxon>Pseudomonadota</taxon>
        <taxon>Betaproteobacteria</taxon>
        <taxon>Burkholderiales</taxon>
        <taxon>Comamonadaceae</taxon>
        <taxon>Lampropedia</taxon>
    </lineage>
</organism>
<evidence type="ECO:0000256" key="1">
    <source>
        <dbReference type="SAM" id="SignalP"/>
    </source>
</evidence>
<comment type="caution">
    <text evidence="2">The sequence shown here is derived from an EMBL/GenBank/DDBJ whole genome shotgun (WGS) entry which is preliminary data.</text>
</comment>
<reference evidence="2 3" key="1">
    <citation type="journal article" date="2015" name="Antonie Van Leeuwenhoek">
        <title>Lampropedia puyangensis sp. nov., isolated from symptomatic bark of Populus ? euramericana canker and emended description of Lampropedia hyalina (Ehrenberg 1832) Lee et al. 2004.</title>
        <authorList>
            <person name="Li Y."/>
            <person name="Wang T."/>
            <person name="Piao C.G."/>
            <person name="Wang L.F."/>
            <person name="Tian G.Z."/>
            <person name="Zhu T.H."/>
            <person name="Guo M.W."/>
        </authorList>
    </citation>
    <scope>NUCLEOTIDE SEQUENCE [LARGE SCALE GENOMIC DNA]</scope>
    <source>
        <strain evidence="2 3">2-bin</strain>
    </source>
</reference>
<proteinExistence type="predicted"/>
<accession>A0A4S8EVA2</accession>
<dbReference type="EMBL" id="STFG01000021">
    <property type="protein sequence ID" value="THT98398.1"/>
    <property type="molecule type" value="Genomic_DNA"/>
</dbReference>
<dbReference type="OrthoDB" id="5945995at2"/>
<dbReference type="SUPFAM" id="SSF53955">
    <property type="entry name" value="Lysozyme-like"/>
    <property type="match status" value="1"/>
</dbReference>
<feature type="signal peptide" evidence="1">
    <location>
        <begin position="1"/>
        <end position="21"/>
    </location>
</feature>
<name>A0A4S8EVA2_9BURK</name>
<gene>
    <name evidence="2" type="ORF">E9531_14380</name>
</gene>
<protein>
    <submittedName>
        <fullName evidence="2">Lytic transglycosylase domain-containing protein</fullName>
    </submittedName>
</protein>